<keyword evidence="3" id="KW-1185">Reference proteome</keyword>
<evidence type="ECO:0008006" key="4">
    <source>
        <dbReference type="Google" id="ProtNLM"/>
    </source>
</evidence>
<dbReference type="Proteomes" id="UP001501842">
    <property type="component" value="Unassembled WGS sequence"/>
</dbReference>
<gene>
    <name evidence="2" type="ORF">GCM10010439_33350</name>
</gene>
<keyword evidence="1" id="KW-1133">Transmembrane helix</keyword>
<comment type="caution">
    <text evidence="2">The sequence shown here is derived from an EMBL/GenBank/DDBJ whole genome shotgun (WGS) entry which is preliminary data.</text>
</comment>
<organism evidence="2 3">
    <name type="scientific">Actinocorallia aurantiaca</name>
    <dbReference type="NCBI Taxonomy" id="46204"/>
    <lineage>
        <taxon>Bacteria</taxon>
        <taxon>Bacillati</taxon>
        <taxon>Actinomycetota</taxon>
        <taxon>Actinomycetes</taxon>
        <taxon>Streptosporangiales</taxon>
        <taxon>Thermomonosporaceae</taxon>
        <taxon>Actinocorallia</taxon>
    </lineage>
</organism>
<evidence type="ECO:0000313" key="3">
    <source>
        <dbReference type="Proteomes" id="UP001501842"/>
    </source>
</evidence>
<evidence type="ECO:0000313" key="2">
    <source>
        <dbReference type="EMBL" id="GAA2727421.1"/>
    </source>
</evidence>
<evidence type="ECO:0000256" key="1">
    <source>
        <dbReference type="SAM" id="Phobius"/>
    </source>
</evidence>
<reference evidence="2 3" key="1">
    <citation type="journal article" date="2019" name="Int. J. Syst. Evol. Microbiol.">
        <title>The Global Catalogue of Microorganisms (GCM) 10K type strain sequencing project: providing services to taxonomists for standard genome sequencing and annotation.</title>
        <authorList>
            <consortium name="The Broad Institute Genomics Platform"/>
            <consortium name="The Broad Institute Genome Sequencing Center for Infectious Disease"/>
            <person name="Wu L."/>
            <person name="Ma J."/>
        </authorList>
    </citation>
    <scope>NUCLEOTIDE SEQUENCE [LARGE SCALE GENOMIC DNA]</scope>
    <source>
        <strain evidence="2 3">JCM 8201</strain>
    </source>
</reference>
<feature type="transmembrane region" description="Helical" evidence="1">
    <location>
        <begin position="150"/>
        <end position="171"/>
    </location>
</feature>
<name>A0ABN3U9H6_9ACTN</name>
<protein>
    <recommendedName>
        <fullName evidence="4">DUF3592 domain-containing protein</fullName>
    </recommendedName>
</protein>
<accession>A0ABN3U9H6</accession>
<sequence>MVHHLTAGQRRKSTVGLFFLLLFGASMFMLPAYNSLPYAFELKGEPGVYELDVCYHGTSKHSRNGCRGTFTPDNSSIEPTSDLKFGSHYDQGDRVRARSDGENGYETGFRGRLAALLFPSISLAFLIVPAPFLMVTLIRPFASENRWRTLYQRIALAAFALLFLAAGITILTR</sequence>
<feature type="transmembrane region" description="Helical" evidence="1">
    <location>
        <begin position="113"/>
        <end position="138"/>
    </location>
</feature>
<dbReference type="EMBL" id="BAAATZ010000012">
    <property type="protein sequence ID" value="GAA2727421.1"/>
    <property type="molecule type" value="Genomic_DNA"/>
</dbReference>
<feature type="transmembrane region" description="Helical" evidence="1">
    <location>
        <begin position="15"/>
        <end position="33"/>
    </location>
</feature>
<keyword evidence="1" id="KW-0472">Membrane</keyword>
<proteinExistence type="predicted"/>
<keyword evidence="1" id="KW-0812">Transmembrane</keyword>